<organism evidence="2 4">
    <name type="scientific">Sulfodiicoccus acidiphilus</name>
    <dbReference type="NCBI Taxonomy" id="1670455"/>
    <lineage>
        <taxon>Archaea</taxon>
        <taxon>Thermoproteota</taxon>
        <taxon>Thermoprotei</taxon>
        <taxon>Sulfolobales</taxon>
        <taxon>Sulfolobaceae</taxon>
        <taxon>Sulfodiicoccus</taxon>
    </lineage>
</organism>
<dbReference type="GeneID" id="38666750"/>
<evidence type="ECO:0000259" key="1">
    <source>
        <dbReference type="Pfam" id="PF01012"/>
    </source>
</evidence>
<dbReference type="AlphaFoldDB" id="A0A348B3U7"/>
<dbReference type="Pfam" id="PF01012">
    <property type="entry name" value="ETF"/>
    <property type="match status" value="1"/>
</dbReference>
<keyword evidence="4" id="KW-1185">Reference proteome</keyword>
<dbReference type="PANTHER" id="PTHR21294">
    <property type="entry name" value="ELECTRON TRANSFER FLAVOPROTEIN BETA-SUBUNIT"/>
    <property type="match status" value="1"/>
</dbReference>
<dbReference type="PANTHER" id="PTHR21294:SF17">
    <property type="entry name" value="PROTEIN FIXA"/>
    <property type="match status" value="1"/>
</dbReference>
<evidence type="ECO:0000313" key="2">
    <source>
        <dbReference type="EMBL" id="BBD72849.1"/>
    </source>
</evidence>
<reference evidence="2" key="3">
    <citation type="journal article" date="2019" name="BMC Res. Notes">
        <title>Complete genome sequence of the Sulfodiicoccus acidiphilus strain HS-1T, the first crenarchaeon that lacks polB3, isolated from an acidic hot spring in Ohwaku-dani, Hakone, Japan.</title>
        <authorList>
            <person name="Sakai H.D."/>
            <person name="Kurosawa N."/>
        </authorList>
    </citation>
    <scope>NUCLEOTIDE SEQUENCE</scope>
    <source>
        <strain evidence="2">HS-1</strain>
    </source>
</reference>
<feature type="domain" description="Electron transfer flavoprotein alpha/beta-subunit N-terminal" evidence="1">
    <location>
        <begin position="29"/>
        <end position="110"/>
    </location>
</feature>
<reference evidence="4" key="2">
    <citation type="submission" date="2018-04" db="EMBL/GenBank/DDBJ databases">
        <title>Complete genome sequence of Sulfodiicoccus acidiphilus strain HS-1.</title>
        <authorList>
            <person name="Sakai H.D."/>
            <person name="Kurosawa N."/>
        </authorList>
    </citation>
    <scope>NUCLEOTIDE SEQUENCE [LARGE SCALE GENOMIC DNA]</scope>
    <source>
        <strain evidence="4">HS-1</strain>
    </source>
</reference>
<dbReference type="Proteomes" id="UP000276741">
    <property type="component" value="Chromosome"/>
</dbReference>
<gene>
    <name evidence="3" type="ORF">GCM10007116_03130</name>
    <name evidence="2" type="ORF">HS1genome_1238</name>
</gene>
<protein>
    <recommendedName>
        <fullName evidence="1">Electron transfer flavoprotein alpha/beta-subunit N-terminal domain-containing protein</fullName>
    </recommendedName>
</protein>
<reference evidence="3" key="4">
    <citation type="submission" date="2020-09" db="EMBL/GenBank/DDBJ databases">
        <authorList>
            <person name="Sun Q."/>
            <person name="Ohkuma M."/>
        </authorList>
    </citation>
    <scope>NUCLEOTIDE SEQUENCE</scope>
    <source>
        <strain evidence="3">JCM 31740</strain>
    </source>
</reference>
<dbReference type="Gene3D" id="3.40.50.620">
    <property type="entry name" value="HUPs"/>
    <property type="match status" value="1"/>
</dbReference>
<dbReference type="KEGG" id="sacd:HS1genome_1238"/>
<evidence type="ECO:0000313" key="4">
    <source>
        <dbReference type="Proteomes" id="UP000276741"/>
    </source>
</evidence>
<dbReference type="EMBL" id="BMQS01000002">
    <property type="protein sequence ID" value="GGT88504.1"/>
    <property type="molecule type" value="Genomic_DNA"/>
</dbReference>
<dbReference type="InterPro" id="IPR014729">
    <property type="entry name" value="Rossmann-like_a/b/a_fold"/>
</dbReference>
<dbReference type="EMBL" id="AP018553">
    <property type="protein sequence ID" value="BBD72849.1"/>
    <property type="molecule type" value="Genomic_DNA"/>
</dbReference>
<sequence length="390" mass="43181">MLVFALVKGVPANTANVVSVGGILRREQMDIVMNPYDRKTIEAADYMKRQAGGKLVAVSMGPHVKIIPIMQKLFDAEVSGIDEAYILSDRKFAGADTLATSYTLAIGVKKVLDLHVQALDKLIEASHSSTEEFEKVARDLYYSNMVPNYVYSDKPAVKDSLVQRLREGKVSKSDLEQELTQLRESVYRDFVVFAGMKASDGETWNTGPQAAEALSEMLNVTIPHASSALGFEYYQGSLIVRRRIGQFLQTVRMELPAIITINPDYYVAPLTLEMRRQARAMTYMGKRKDPVVWTAAEVNPDPTRIGLAGSPTVVGPGVDIGRPPQLKIVGKSTVLTEDVDKFEVDGKSYGPFKKGDPVDSLPENVKTKLAGKLKVFEYDDLVDELLRELK</sequence>
<dbReference type="GO" id="GO:0009055">
    <property type="term" value="F:electron transfer activity"/>
    <property type="evidence" value="ECO:0007669"/>
    <property type="project" value="InterPro"/>
</dbReference>
<dbReference type="Proteomes" id="UP000616143">
    <property type="component" value="Unassembled WGS sequence"/>
</dbReference>
<dbReference type="InterPro" id="IPR014730">
    <property type="entry name" value="ETF_a/b_N"/>
</dbReference>
<evidence type="ECO:0000313" key="3">
    <source>
        <dbReference type="EMBL" id="GGT88504.1"/>
    </source>
</evidence>
<dbReference type="InterPro" id="IPR012255">
    <property type="entry name" value="ETF_b"/>
</dbReference>
<dbReference type="SUPFAM" id="SSF52402">
    <property type="entry name" value="Adenine nucleotide alpha hydrolases-like"/>
    <property type="match status" value="2"/>
</dbReference>
<dbReference type="RefSeq" id="WP_126450063.1">
    <property type="nucleotide sequence ID" value="NZ_AP018553.1"/>
</dbReference>
<name>A0A348B3U7_9CREN</name>
<proteinExistence type="predicted"/>
<reference evidence="3" key="1">
    <citation type="journal article" date="2014" name="Int. J. Syst. Evol. Microbiol.">
        <title>Complete genome sequence of Corynebacterium casei LMG S-19264T (=DSM 44701T), isolated from a smear-ripened cheese.</title>
        <authorList>
            <consortium name="US DOE Joint Genome Institute (JGI-PGF)"/>
            <person name="Walter F."/>
            <person name="Albersmeier A."/>
            <person name="Kalinowski J."/>
            <person name="Ruckert C."/>
        </authorList>
    </citation>
    <scope>NUCLEOTIDE SEQUENCE</scope>
    <source>
        <strain evidence="3">JCM 31740</strain>
    </source>
</reference>
<dbReference type="OrthoDB" id="6635at2157"/>
<accession>A0A348B3U7</accession>